<dbReference type="PANTHER" id="PTHR37422">
    <property type="entry name" value="TEICHURONIC ACID BIOSYNTHESIS PROTEIN TUAE"/>
    <property type="match status" value="1"/>
</dbReference>
<feature type="transmembrane region" description="Helical" evidence="1">
    <location>
        <begin position="480"/>
        <end position="501"/>
    </location>
</feature>
<comment type="caution">
    <text evidence="2">The sequence shown here is derived from an EMBL/GenBank/DDBJ whole genome shotgun (WGS) entry which is preliminary data.</text>
</comment>
<dbReference type="InterPro" id="IPR051533">
    <property type="entry name" value="WaaL-like"/>
</dbReference>
<dbReference type="Proteomes" id="UP000230093">
    <property type="component" value="Unassembled WGS sequence"/>
</dbReference>
<dbReference type="AlphaFoldDB" id="A0A2H0W932"/>
<feature type="transmembrane region" description="Helical" evidence="1">
    <location>
        <begin position="194"/>
        <end position="212"/>
    </location>
</feature>
<feature type="transmembrane region" description="Helical" evidence="1">
    <location>
        <begin position="507"/>
        <end position="525"/>
    </location>
</feature>
<evidence type="ECO:0000256" key="1">
    <source>
        <dbReference type="SAM" id="Phobius"/>
    </source>
</evidence>
<feature type="transmembrane region" description="Helical" evidence="1">
    <location>
        <begin position="452"/>
        <end position="473"/>
    </location>
</feature>
<feature type="transmembrane region" description="Helical" evidence="1">
    <location>
        <begin position="71"/>
        <end position="92"/>
    </location>
</feature>
<gene>
    <name evidence="2" type="ORF">COT75_02840</name>
</gene>
<feature type="transmembrane region" description="Helical" evidence="1">
    <location>
        <begin position="241"/>
        <end position="257"/>
    </location>
</feature>
<proteinExistence type="predicted"/>
<reference evidence="3" key="1">
    <citation type="submission" date="2017-09" db="EMBL/GenBank/DDBJ databases">
        <title>Depth-based differentiation of microbial function through sediment-hosted aquifers and enrichment of novel symbionts in the deep terrestrial subsurface.</title>
        <authorList>
            <person name="Probst A.J."/>
            <person name="Ladd B."/>
            <person name="Jarett J.K."/>
            <person name="Geller-Mcgrath D.E."/>
            <person name="Sieber C.M.K."/>
            <person name="Emerson J.B."/>
            <person name="Anantharaman K."/>
            <person name="Thomas B.C."/>
            <person name="Malmstrom R."/>
            <person name="Stieglmeier M."/>
            <person name="Klingl A."/>
            <person name="Woyke T."/>
            <person name="Ryan C.M."/>
            <person name="Banfield J.F."/>
        </authorList>
    </citation>
    <scope>NUCLEOTIDE SEQUENCE [LARGE SCALE GENOMIC DNA]</scope>
</reference>
<feature type="transmembrane region" description="Helical" evidence="1">
    <location>
        <begin position="136"/>
        <end position="154"/>
    </location>
</feature>
<evidence type="ECO:0008006" key="4">
    <source>
        <dbReference type="Google" id="ProtNLM"/>
    </source>
</evidence>
<accession>A0A2H0W932</accession>
<keyword evidence="1" id="KW-0472">Membrane</keyword>
<evidence type="ECO:0000313" key="3">
    <source>
        <dbReference type="Proteomes" id="UP000230093"/>
    </source>
</evidence>
<dbReference type="EMBL" id="PEZT01000016">
    <property type="protein sequence ID" value="PIS09171.1"/>
    <property type="molecule type" value="Genomic_DNA"/>
</dbReference>
<name>A0A2H0W932_9BACT</name>
<keyword evidence="1" id="KW-0812">Transmembrane</keyword>
<feature type="transmembrane region" description="Helical" evidence="1">
    <location>
        <begin position="264"/>
        <end position="283"/>
    </location>
</feature>
<feature type="transmembrane region" description="Helical" evidence="1">
    <location>
        <begin position="219"/>
        <end position="235"/>
    </location>
</feature>
<feature type="transmembrane region" description="Helical" evidence="1">
    <location>
        <begin position="7"/>
        <end position="27"/>
    </location>
</feature>
<evidence type="ECO:0000313" key="2">
    <source>
        <dbReference type="EMBL" id="PIS09171.1"/>
    </source>
</evidence>
<feature type="transmembrane region" description="Helical" evidence="1">
    <location>
        <begin position="39"/>
        <end position="59"/>
    </location>
</feature>
<dbReference type="PANTHER" id="PTHR37422:SF23">
    <property type="entry name" value="TEICHURONIC ACID BIOSYNTHESIS PROTEIN TUAE"/>
    <property type="match status" value="1"/>
</dbReference>
<keyword evidence="1" id="KW-1133">Transmembrane helix</keyword>
<organism evidence="2 3">
    <name type="scientific">Candidatus Beckwithbacteria bacterium CG10_big_fil_rev_8_21_14_0_10_34_10</name>
    <dbReference type="NCBI Taxonomy" id="1974495"/>
    <lineage>
        <taxon>Bacteria</taxon>
        <taxon>Candidatus Beckwithiibacteriota</taxon>
    </lineage>
</organism>
<sequence length="543" mass="61678">MKKLLKWFDSNILTVFSFFLLVFIPLYPKIPLLEAIPGYIVRVRIEDFFVLVAFLVFLIQAIRKKASFKSIIFWPMVAYICIGFLSVVSAIYITKTIPYDQIHIVKALLHWMRRIEYFSIFYIFYNGIKNFKSVKLLLILTSVVTVLVSIYGYGQKYYYWPVYSTMNREFSKGIKLYLTEHARVPSTFGGHYDLAAFLVISLILSLSLGFITKKKSLKALFFSSFILGYWLMILSASRTSFLAYIGGMTILFIIFAFKKGWRWSLPRFSGVFIFSFLIMIFFGDLSDRFAHLLKLADLKNKWQLERLVSPFKPPPQKGDYLALDENLSLILDKTDERPVTEKPSGLPPGVYEDIPDYELDATASATLSGELGATMAAILRPVKRDFSDNAYKYGLSAAIRLDALWPWAIQGFKRNPLLGSGYSTLSKTSVGQFTEAESTDNGYLRALGETGLLGFITFFGIIGLTIMTSIKMLKQKVEPLILAFIVGFIAFTIGLLINAIYIDVFEASKVAFIFWALAGVLLAMVPESEQRLFSQKKGIKNKK</sequence>
<protein>
    <recommendedName>
        <fullName evidence="4">O-antigen ligase domain-containing protein</fullName>
    </recommendedName>
</protein>